<keyword evidence="2" id="KW-1185">Reference proteome</keyword>
<name>A0ABN2TQT6_9ACTN</name>
<evidence type="ECO:0000313" key="1">
    <source>
        <dbReference type="EMBL" id="GAA2016817.1"/>
    </source>
</evidence>
<gene>
    <name evidence="1" type="ORF">GCM10009839_10650</name>
</gene>
<dbReference type="EMBL" id="BAAAQN010000004">
    <property type="protein sequence ID" value="GAA2016817.1"/>
    <property type="molecule type" value="Genomic_DNA"/>
</dbReference>
<evidence type="ECO:0008006" key="3">
    <source>
        <dbReference type="Google" id="ProtNLM"/>
    </source>
</evidence>
<comment type="caution">
    <text evidence="1">The sequence shown here is derived from an EMBL/GenBank/DDBJ whole genome shotgun (WGS) entry which is preliminary data.</text>
</comment>
<evidence type="ECO:0000313" key="2">
    <source>
        <dbReference type="Proteomes" id="UP001500751"/>
    </source>
</evidence>
<dbReference type="RefSeq" id="WP_344664348.1">
    <property type="nucleotide sequence ID" value="NZ_BAAAQN010000004.1"/>
</dbReference>
<dbReference type="InterPro" id="IPR011989">
    <property type="entry name" value="ARM-like"/>
</dbReference>
<sequence length="530" mass="56811">MNMNVGAGSGLVGAWARGLAGNPAAPVDLLMRLVEPVGLPEWAMSAWAVLCAERVVPEAVVDAVVAHRRSEPKRMLARNPYATPRQRGRLVGDPDAMVRLKVACGPGRRDWLIRPLPDDVLIELLTAQDGVHPPGLVTATEIKQELVSSGQVPARFYAASPSHPKAEMRQSAASDWLHLSDAERAALLADPDPDVRAAAEDARWVLDPLQVQERMPRQRCHARTSMLLSYPMSRAVAEEAFDDEDGYAVAKNPYAPADLVARLAGVAPPRIRCVIAARFDLDPEVRRALCRDPDEQVRLYAQAYGAVVTRGQHVALEIANTEPIVDFWPRKIDEFLDLGEPRWYVRAADSDNVLLRRAAAMDARLPETQMRALAADPDTRVRALLTENHPGTPAHTMIERFVAEPQWRPLLLTLPHMPRTGLAALLDHPDAQVRALAAADAALPEPPATLLHDPDPAVRKAAAANPLLPAHLVDQALNDAADPARAEGAASNAVLSAAVLWGLLEAVEAAGAAGPAGVAGPAGSAGAPNA</sequence>
<organism evidence="1 2">
    <name type="scientific">Catenulispora yoronensis</name>
    <dbReference type="NCBI Taxonomy" id="450799"/>
    <lineage>
        <taxon>Bacteria</taxon>
        <taxon>Bacillati</taxon>
        <taxon>Actinomycetota</taxon>
        <taxon>Actinomycetes</taxon>
        <taxon>Catenulisporales</taxon>
        <taxon>Catenulisporaceae</taxon>
        <taxon>Catenulispora</taxon>
    </lineage>
</organism>
<reference evidence="1 2" key="1">
    <citation type="journal article" date="2019" name="Int. J. Syst. Evol. Microbiol.">
        <title>The Global Catalogue of Microorganisms (GCM) 10K type strain sequencing project: providing services to taxonomists for standard genome sequencing and annotation.</title>
        <authorList>
            <consortium name="The Broad Institute Genomics Platform"/>
            <consortium name="The Broad Institute Genome Sequencing Center for Infectious Disease"/>
            <person name="Wu L."/>
            <person name="Ma J."/>
        </authorList>
    </citation>
    <scope>NUCLEOTIDE SEQUENCE [LARGE SCALE GENOMIC DNA]</scope>
    <source>
        <strain evidence="1 2">JCM 16014</strain>
    </source>
</reference>
<proteinExistence type="predicted"/>
<accession>A0ABN2TQT6</accession>
<dbReference type="Gene3D" id="1.25.10.10">
    <property type="entry name" value="Leucine-rich Repeat Variant"/>
    <property type="match status" value="2"/>
</dbReference>
<dbReference type="Proteomes" id="UP001500751">
    <property type="component" value="Unassembled WGS sequence"/>
</dbReference>
<protein>
    <recommendedName>
        <fullName evidence="3">Leucine rich repeat variant</fullName>
    </recommendedName>
</protein>